<organism evidence="2">
    <name type="scientific">Lygus hesperus</name>
    <name type="common">Western plant bug</name>
    <dbReference type="NCBI Taxonomy" id="30085"/>
    <lineage>
        <taxon>Eukaryota</taxon>
        <taxon>Metazoa</taxon>
        <taxon>Ecdysozoa</taxon>
        <taxon>Arthropoda</taxon>
        <taxon>Hexapoda</taxon>
        <taxon>Insecta</taxon>
        <taxon>Pterygota</taxon>
        <taxon>Neoptera</taxon>
        <taxon>Paraneoptera</taxon>
        <taxon>Hemiptera</taxon>
        <taxon>Heteroptera</taxon>
        <taxon>Panheteroptera</taxon>
        <taxon>Cimicomorpha</taxon>
        <taxon>Miridae</taxon>
        <taxon>Mirini</taxon>
        <taxon>Lygus</taxon>
    </lineage>
</organism>
<dbReference type="GO" id="GO:0016740">
    <property type="term" value="F:transferase activity"/>
    <property type="evidence" value="ECO:0007669"/>
    <property type="project" value="UniProtKB-KW"/>
</dbReference>
<name>A0A0A9VWN0_LYGHE</name>
<dbReference type="EMBL" id="GBHO01045011">
    <property type="protein sequence ID" value="JAF98592.1"/>
    <property type="molecule type" value="Transcribed_RNA"/>
</dbReference>
<feature type="compositionally biased region" description="Polar residues" evidence="1">
    <location>
        <begin position="1"/>
        <end position="11"/>
    </location>
</feature>
<reference evidence="2" key="2">
    <citation type="submission" date="2014-07" db="EMBL/GenBank/DDBJ databases">
        <authorList>
            <person name="Hull J."/>
        </authorList>
    </citation>
    <scope>NUCLEOTIDE SEQUENCE</scope>
</reference>
<keyword evidence="2" id="KW-0808">Transferase</keyword>
<proteinExistence type="predicted"/>
<dbReference type="AlphaFoldDB" id="A0A0A9VWN0"/>
<evidence type="ECO:0000313" key="2">
    <source>
        <dbReference type="EMBL" id="JAF98592.1"/>
    </source>
</evidence>
<evidence type="ECO:0000313" key="3">
    <source>
        <dbReference type="EMBL" id="JAG48413.1"/>
    </source>
</evidence>
<feature type="compositionally biased region" description="Polar residues" evidence="1">
    <location>
        <begin position="34"/>
        <end position="43"/>
    </location>
</feature>
<reference evidence="3" key="3">
    <citation type="submission" date="2014-09" db="EMBL/GenBank/DDBJ databases">
        <authorList>
            <person name="Magalhaes I.L.F."/>
            <person name="Oliveira U."/>
            <person name="Santos F.R."/>
            <person name="Vidigal T.H.D.A."/>
            <person name="Brescovit A.D."/>
            <person name="Santos A.J."/>
        </authorList>
    </citation>
    <scope>NUCLEOTIDE SEQUENCE</scope>
</reference>
<gene>
    <name evidence="2" type="ORF">CM83_12219</name>
</gene>
<protein>
    <submittedName>
        <fullName evidence="2">Putative N-acetyltransferase ycf52-like protein</fullName>
    </submittedName>
</protein>
<feature type="region of interest" description="Disordered" evidence="1">
    <location>
        <begin position="1"/>
        <end position="76"/>
    </location>
</feature>
<feature type="compositionally biased region" description="Polar residues" evidence="1">
    <location>
        <begin position="240"/>
        <end position="254"/>
    </location>
</feature>
<feature type="region of interest" description="Disordered" evidence="1">
    <location>
        <begin position="232"/>
        <end position="264"/>
    </location>
</feature>
<dbReference type="EMBL" id="GBRD01017414">
    <property type="protein sequence ID" value="JAG48413.1"/>
    <property type="molecule type" value="Transcribed_RNA"/>
</dbReference>
<sequence length="315" mass="35167">MNTFLRNSSRFPSYGPFHPMPQDIMSARDENSDSIELNNSEISSDVHLASSENTRHRDSSFQNPENPEQAAPSCSGFRANGQILSLQGVGLDLNWKKSRREESAMDDKAMKSKASKDSYLSEDSIAFSEWSNFSSQEMYSNSSEGLTCVMSELNIFRRSSSFSKRKIKEIKDFYKNKLLKNGVVIGMPVKTSTTDNLEEGFTLLMKSKIEVTPSESRLVDLDSLRSDSIVSPSISRSIDEQSVASHHSVRSNPGTSPPSQNSSGLLSQLSHLFSSLLGRNQPRHTQSCSLAVCESEYEPLRRCQKAMDVRKVIQN</sequence>
<evidence type="ECO:0000256" key="1">
    <source>
        <dbReference type="SAM" id="MobiDB-lite"/>
    </source>
</evidence>
<reference evidence="2" key="1">
    <citation type="journal article" date="2014" name="PLoS ONE">
        <title>Transcriptome-Based Identification of ABC Transporters in the Western Tarnished Plant Bug Lygus hesperus.</title>
        <authorList>
            <person name="Hull J.J."/>
            <person name="Chaney K."/>
            <person name="Geib S.M."/>
            <person name="Fabrick J.A."/>
            <person name="Brent C.S."/>
            <person name="Walsh D."/>
            <person name="Lavine L.C."/>
        </authorList>
    </citation>
    <scope>NUCLEOTIDE SEQUENCE</scope>
</reference>
<accession>A0A0A9VWN0</accession>